<keyword evidence="5" id="KW-1185">Reference proteome</keyword>
<dbReference type="Proteomes" id="UP000601435">
    <property type="component" value="Unassembled WGS sequence"/>
</dbReference>
<comment type="caution">
    <text evidence="4">The sequence shown here is derived from an EMBL/GenBank/DDBJ whole genome shotgun (WGS) entry which is preliminary data.</text>
</comment>
<feature type="region of interest" description="Disordered" evidence="1">
    <location>
        <begin position="1022"/>
        <end position="1041"/>
    </location>
</feature>
<dbReference type="InterPro" id="IPR001214">
    <property type="entry name" value="SET_dom"/>
</dbReference>
<keyword evidence="2" id="KW-0812">Transmembrane</keyword>
<feature type="domain" description="SET" evidence="3">
    <location>
        <begin position="89"/>
        <end position="131"/>
    </location>
</feature>
<dbReference type="PANTHER" id="PTHR12197">
    <property type="entry name" value="HISTONE-LYSINE N-METHYLTRANSFERASE SMYD"/>
    <property type="match status" value="1"/>
</dbReference>
<gene>
    <name evidence="4" type="primary">SMYD2</name>
    <name evidence="4" type="ORF">SNEC2469_LOCUS21221</name>
</gene>
<dbReference type="EMBL" id="CAJNJA010037486">
    <property type="protein sequence ID" value="CAE7734064.1"/>
    <property type="molecule type" value="Genomic_DNA"/>
</dbReference>
<feature type="region of interest" description="Disordered" evidence="1">
    <location>
        <begin position="537"/>
        <end position="567"/>
    </location>
</feature>
<evidence type="ECO:0000313" key="4">
    <source>
        <dbReference type="EMBL" id="CAE7734064.1"/>
    </source>
</evidence>
<organism evidence="4 5">
    <name type="scientific">Symbiodinium necroappetens</name>
    <dbReference type="NCBI Taxonomy" id="1628268"/>
    <lineage>
        <taxon>Eukaryota</taxon>
        <taxon>Sar</taxon>
        <taxon>Alveolata</taxon>
        <taxon>Dinophyceae</taxon>
        <taxon>Suessiales</taxon>
        <taxon>Symbiodiniaceae</taxon>
        <taxon>Symbiodinium</taxon>
    </lineage>
</organism>
<keyword evidence="2" id="KW-0472">Membrane</keyword>
<proteinExistence type="predicted"/>
<dbReference type="CDD" id="cd20071">
    <property type="entry name" value="SET_SMYD"/>
    <property type="match status" value="1"/>
</dbReference>
<dbReference type="OrthoDB" id="443442at2759"/>
<evidence type="ECO:0000256" key="2">
    <source>
        <dbReference type="SAM" id="Phobius"/>
    </source>
</evidence>
<dbReference type="PANTHER" id="PTHR12197:SF251">
    <property type="entry name" value="EG:BACR7C10.4 PROTEIN"/>
    <property type="match status" value="1"/>
</dbReference>
<reference evidence="4" key="1">
    <citation type="submission" date="2021-02" db="EMBL/GenBank/DDBJ databases">
        <authorList>
            <person name="Dougan E. K."/>
            <person name="Rhodes N."/>
            <person name="Thang M."/>
            <person name="Chan C."/>
        </authorList>
    </citation>
    <scope>NUCLEOTIDE SEQUENCE</scope>
</reference>
<sequence length="1109" mass="119821">MCRRLTDLSQLSWWNRESDGFWGDPELCGGEDAAAGSPSELAMLTAEHLGEPALAHRIDEVAARVARNGFQVVDLESRPPAAGDALFHQVSFCNHCCAGLSNATWTWSASKGLLLRATRAVSSGEELTISYIGKPWCDLARPARRRYLKQNFNFVCLCKACANPDAATGVAPALQAPKANKLQGLLLKWLTEAPAEIVEQRPFQFLQCYALSSGLRNAAITAGSVGLAASADWALRGQLQDAAKSLAVKAVNLESEEWEKRKGPAAHGLPARPLAKAAAVAFVAFGLLGLGAFFGLGGLGLGLRGPRPSSETDGEVRPPLDRLIFKGEVDNLHIVAGYTEFAHVNCFDHRGATSAGNGSMGVEKLRRVIRLLLMCMAGSQAFTGTSTAMASSSSTAARAKMRWGCMDLVVVSETRGLGVAFGGPLVYLEGSWDWVRLSLAFAHLGTYSLRAQLSTMDPTETELNAITDLAGVFTWAGVTGFLEQSLRPAWDTMAASLHVPGSVDAEGNSGPLRDLTLVEQARIESTRRVALLRMGIPPDSMGTPGPSAPAPVAGPGAPAPGGQAGAGSRRLKLSAVLDPTLDADVVSLGNLEIQKLYADYKAKFGDHPSVEADPSADQLASLKQVVAAGSVPYADFSLFGPHGLRLLRKQTFTSYTLNVATGEWSKKEQPGPSSYHSWVEAKKKRYEGEDQSVKQDGVFVKNRMAAVTSAIFALAHTRQWIAPAADPSQLQLILGTAGREQSKETAQNRSSVYTKSLVQVPPVESTYPDYALATGALQRPPSKGDLPNWLAHYGLMVCCLDLVCDTPCDVLDEAKWSQVEKDINDGNFAACWAATPCGTFSPLREVRPGPRPLRTVEEIEGVGGLSPKEKAQLKEANILVERTFDALSLIWDHKGTWGLENPVHGSNRPELWQMPLMRQLAQLDRTSEVVFDQCRLGLNTVKPTKIFIQLPRRSHESTAGKRTRDASGEHWASRVQGEYPPHLCQVVAHTLFQGIRQRALETEDLCKETDPGLEFQALVPKEPRTEREEQNSQALGGMRNPRRSLDRVQGARQVGRALHKLLRGCLAKWPGLKLPAKAILRGEAPDELGDKLVDKVRTAVLTVLGAPDE</sequence>
<dbReference type="InterPro" id="IPR046341">
    <property type="entry name" value="SET_dom_sf"/>
</dbReference>
<dbReference type="AlphaFoldDB" id="A0A812XJ28"/>
<keyword evidence="2" id="KW-1133">Transmembrane helix</keyword>
<evidence type="ECO:0000256" key="1">
    <source>
        <dbReference type="SAM" id="MobiDB-lite"/>
    </source>
</evidence>
<dbReference type="SUPFAM" id="SSF82199">
    <property type="entry name" value="SET domain"/>
    <property type="match status" value="1"/>
</dbReference>
<evidence type="ECO:0000259" key="3">
    <source>
        <dbReference type="Pfam" id="PF00856"/>
    </source>
</evidence>
<feature type="transmembrane region" description="Helical" evidence="2">
    <location>
        <begin position="277"/>
        <end position="301"/>
    </location>
</feature>
<accession>A0A812XJ28</accession>
<dbReference type="Pfam" id="PF00856">
    <property type="entry name" value="SET"/>
    <property type="match status" value="1"/>
</dbReference>
<feature type="non-terminal residue" evidence="4">
    <location>
        <position position="1109"/>
    </location>
</feature>
<evidence type="ECO:0000313" key="5">
    <source>
        <dbReference type="Proteomes" id="UP000601435"/>
    </source>
</evidence>
<dbReference type="Gene3D" id="2.170.270.10">
    <property type="entry name" value="SET domain"/>
    <property type="match status" value="1"/>
</dbReference>
<name>A0A812XJ28_9DINO</name>
<dbReference type="InterPro" id="IPR050869">
    <property type="entry name" value="H3K4_H4K5_MeTrfase"/>
</dbReference>
<dbReference type="GO" id="GO:0005634">
    <property type="term" value="C:nucleus"/>
    <property type="evidence" value="ECO:0007669"/>
    <property type="project" value="TreeGrafter"/>
</dbReference>
<protein>
    <submittedName>
        <fullName evidence="4">SMYD2 protein</fullName>
    </submittedName>
</protein>